<evidence type="ECO:0000313" key="2">
    <source>
        <dbReference type="EMBL" id="CAK0826553.1"/>
    </source>
</evidence>
<name>A0ABN9S895_9DINO</name>
<organism evidence="2 3">
    <name type="scientific">Prorocentrum cordatum</name>
    <dbReference type="NCBI Taxonomy" id="2364126"/>
    <lineage>
        <taxon>Eukaryota</taxon>
        <taxon>Sar</taxon>
        <taxon>Alveolata</taxon>
        <taxon>Dinophyceae</taxon>
        <taxon>Prorocentrales</taxon>
        <taxon>Prorocentraceae</taxon>
        <taxon>Prorocentrum</taxon>
    </lineage>
</organism>
<feature type="compositionally biased region" description="Low complexity" evidence="1">
    <location>
        <begin position="417"/>
        <end position="440"/>
    </location>
</feature>
<feature type="compositionally biased region" description="Low complexity" evidence="1">
    <location>
        <begin position="16"/>
        <end position="39"/>
    </location>
</feature>
<dbReference type="EMBL" id="CAUYUJ010009360">
    <property type="protein sequence ID" value="CAK0826553.1"/>
    <property type="molecule type" value="Genomic_DNA"/>
</dbReference>
<feature type="region of interest" description="Disordered" evidence="1">
    <location>
        <begin position="230"/>
        <end position="370"/>
    </location>
</feature>
<evidence type="ECO:0000256" key="1">
    <source>
        <dbReference type="SAM" id="MobiDB-lite"/>
    </source>
</evidence>
<proteinExistence type="predicted"/>
<feature type="region of interest" description="Disordered" evidence="1">
    <location>
        <begin position="1"/>
        <end position="56"/>
    </location>
</feature>
<reference evidence="2" key="1">
    <citation type="submission" date="2023-10" db="EMBL/GenBank/DDBJ databases">
        <authorList>
            <person name="Chen Y."/>
            <person name="Shah S."/>
            <person name="Dougan E. K."/>
            <person name="Thang M."/>
            <person name="Chan C."/>
        </authorList>
    </citation>
    <scope>NUCLEOTIDE SEQUENCE [LARGE SCALE GENOMIC DNA]</scope>
</reference>
<protein>
    <submittedName>
        <fullName evidence="2">Uncharacterized protein</fullName>
    </submittedName>
</protein>
<keyword evidence="3" id="KW-1185">Reference proteome</keyword>
<feature type="region of interest" description="Disordered" evidence="1">
    <location>
        <begin position="397"/>
        <end position="456"/>
    </location>
</feature>
<accession>A0ABN9S895</accession>
<comment type="caution">
    <text evidence="2">The sequence shown here is derived from an EMBL/GenBank/DDBJ whole genome shotgun (WGS) entry which is preliminary data.</text>
</comment>
<feature type="compositionally biased region" description="Low complexity" evidence="1">
    <location>
        <begin position="316"/>
        <end position="334"/>
    </location>
</feature>
<evidence type="ECO:0000313" key="3">
    <source>
        <dbReference type="Proteomes" id="UP001189429"/>
    </source>
</evidence>
<sequence length="533" mass="52691">LEAPPAVQSPLPPLPGEAAPPLHGAGAGRRPPVPAAGAGLRREGWPGGPGAPRAPPLTAAMAAQVHAPARPGGGSGELQRGQRCGLAAAAEAARRLPDGLPRWRAGRRRAPILCGGCGLAISLCCTWCQVCEGPTQLVVGGWHFIGETTEVYEAGGSSPSAALANSSVRFGRARSAGSLGSSGCFPLDEGGGGSPCRELLVAAKSVPLDGVPEDVELAPEIQRVPRLRPHAPEPAAGALRAGHGDRAGAAEPVRAGGRPEEAYPHRGGLVEVPRGGGRELPGLPAALGPGGPARRGLPARGREAAQRVPDARAGRLRGAAGGLRAHPAGAARGPAQHRRDLRLPGPGDGGAGRGPARAPADLRGRPVRAGGHDVPAALGHVPLRPAVQRARAAGLRRGLLGSPGGRGPGHRGGGAGPPVAGPGAREAAGSGEAARGPAAGQRHPLPPDGEGRAEGLRGAGARVGADCAAAAFLGASAQRSAGGPPASGMGCGTVVAAARVFFARCLLASRGLLVGRARPSSHLSPSLLISPPC</sequence>
<gene>
    <name evidence="2" type="ORF">PCOR1329_LOCUS26365</name>
</gene>
<dbReference type="Proteomes" id="UP001189429">
    <property type="component" value="Unassembled WGS sequence"/>
</dbReference>
<feature type="non-terminal residue" evidence="2">
    <location>
        <position position="1"/>
    </location>
</feature>
<feature type="compositionally biased region" description="Basic and acidic residues" evidence="1">
    <location>
        <begin position="300"/>
        <end position="313"/>
    </location>
</feature>
<feature type="compositionally biased region" description="Gly residues" evidence="1">
    <location>
        <begin position="401"/>
        <end position="416"/>
    </location>
</feature>